<protein>
    <submittedName>
        <fullName evidence="1">Uncharacterized protein</fullName>
    </submittedName>
</protein>
<accession>A0AA43QPU8</accession>
<evidence type="ECO:0000313" key="2">
    <source>
        <dbReference type="Proteomes" id="UP001161017"/>
    </source>
</evidence>
<reference evidence="1" key="1">
    <citation type="journal article" date="2023" name="Genome Biol. Evol.">
        <title>First Whole Genome Sequence and Flow Cytometry Genome Size Data for the Lichen-Forming Fungus Ramalina farinacea (Ascomycota).</title>
        <authorList>
            <person name="Llewellyn T."/>
            <person name="Mian S."/>
            <person name="Hill R."/>
            <person name="Leitch I.J."/>
            <person name="Gaya E."/>
        </authorList>
    </citation>
    <scope>NUCLEOTIDE SEQUENCE</scope>
    <source>
        <strain evidence="1">LIQ254RAFAR</strain>
    </source>
</reference>
<organism evidence="1 2">
    <name type="scientific">Ramalina farinacea</name>
    <dbReference type="NCBI Taxonomy" id="258253"/>
    <lineage>
        <taxon>Eukaryota</taxon>
        <taxon>Fungi</taxon>
        <taxon>Dikarya</taxon>
        <taxon>Ascomycota</taxon>
        <taxon>Pezizomycotina</taxon>
        <taxon>Lecanoromycetes</taxon>
        <taxon>OSLEUM clade</taxon>
        <taxon>Lecanoromycetidae</taxon>
        <taxon>Lecanorales</taxon>
        <taxon>Lecanorineae</taxon>
        <taxon>Ramalinaceae</taxon>
        <taxon>Ramalina</taxon>
    </lineage>
</organism>
<evidence type="ECO:0000313" key="1">
    <source>
        <dbReference type="EMBL" id="MDI1489922.1"/>
    </source>
</evidence>
<dbReference type="Proteomes" id="UP001161017">
    <property type="component" value="Unassembled WGS sequence"/>
</dbReference>
<keyword evidence="2" id="KW-1185">Reference proteome</keyword>
<sequence length="150" mass="17177">MKDRTGIAGAVLGIKDSERSGLTCEFFAPVDRSAFHNFLHVKTAEQRQMIRHVRFDISDPSTLDWWLHDAQNLLVAYTKGNTLHLTVGVKKSHARHWPHPEASYLAKYVLSADPDLYQCTAEFNIEVEDHYGGIFVITAEEIKKQIRLRK</sequence>
<proteinExistence type="predicted"/>
<comment type="caution">
    <text evidence="1">The sequence shown here is derived from an EMBL/GenBank/DDBJ whole genome shotgun (WGS) entry which is preliminary data.</text>
</comment>
<dbReference type="EMBL" id="JAPUFD010000010">
    <property type="protein sequence ID" value="MDI1489922.1"/>
    <property type="molecule type" value="Genomic_DNA"/>
</dbReference>
<gene>
    <name evidence="1" type="ORF">OHK93_001121</name>
</gene>
<dbReference type="AlphaFoldDB" id="A0AA43QPU8"/>
<name>A0AA43QPU8_9LECA</name>